<dbReference type="InterPro" id="IPR000277">
    <property type="entry name" value="Cys/Met-Metab_PyrdxlP-dep_enz"/>
</dbReference>
<feature type="modified residue" description="N6-(pyridoxal phosphate)lysine" evidence="11">
    <location>
        <position position="212"/>
    </location>
</feature>
<dbReference type="GO" id="GO:0005737">
    <property type="term" value="C:cytoplasm"/>
    <property type="evidence" value="ECO:0007669"/>
    <property type="project" value="TreeGrafter"/>
</dbReference>
<name>A0A401UNS0_9CLOT</name>
<evidence type="ECO:0000256" key="4">
    <source>
        <dbReference type="ARBA" id="ARBA00019040"/>
    </source>
</evidence>
<evidence type="ECO:0000256" key="10">
    <source>
        <dbReference type="ARBA" id="ARBA00052699"/>
    </source>
</evidence>
<dbReference type="Pfam" id="PF01053">
    <property type="entry name" value="Cys_Met_Meta_PP"/>
    <property type="match status" value="1"/>
</dbReference>
<dbReference type="EC" id="4.4.1.2" evidence="7"/>
<dbReference type="PIRSF" id="PIRSF001434">
    <property type="entry name" value="CGS"/>
    <property type="match status" value="1"/>
</dbReference>
<dbReference type="InterPro" id="IPR015424">
    <property type="entry name" value="PyrdxlP-dep_Trfase"/>
</dbReference>
<dbReference type="Gene3D" id="3.40.640.10">
    <property type="entry name" value="Type I PLP-dependent aspartate aminotransferase-like (Major domain)"/>
    <property type="match status" value="1"/>
</dbReference>
<evidence type="ECO:0000256" key="9">
    <source>
        <dbReference type="ARBA" id="ARBA00048780"/>
    </source>
</evidence>
<dbReference type="InterPro" id="IPR015422">
    <property type="entry name" value="PyrdxlP-dep_Trfase_small"/>
</dbReference>
<evidence type="ECO:0000256" key="2">
    <source>
        <dbReference type="ARBA" id="ARBA00008667"/>
    </source>
</evidence>
<evidence type="ECO:0000256" key="7">
    <source>
        <dbReference type="ARBA" id="ARBA00047175"/>
    </source>
</evidence>
<evidence type="ECO:0000313" key="14">
    <source>
        <dbReference type="Proteomes" id="UP000287872"/>
    </source>
</evidence>
<keyword evidence="14" id="KW-1185">Reference proteome</keyword>
<keyword evidence="5 11" id="KW-0663">Pyridoxal phosphate</keyword>
<evidence type="ECO:0000256" key="12">
    <source>
        <dbReference type="RuleBase" id="RU362118"/>
    </source>
</evidence>
<dbReference type="InterPro" id="IPR006237">
    <property type="entry name" value="L-Met_gamma_lys"/>
</dbReference>
<proteinExistence type="inferred from homology"/>
<dbReference type="Gene3D" id="3.90.1150.10">
    <property type="entry name" value="Aspartate Aminotransferase, domain 1"/>
    <property type="match status" value="1"/>
</dbReference>
<dbReference type="FunFam" id="3.90.1150.10:FF:000008">
    <property type="entry name" value="Cystathionine gamma-synthase"/>
    <property type="match status" value="1"/>
</dbReference>
<dbReference type="AlphaFoldDB" id="A0A401UNS0"/>
<sequence>MDREHLRNSGFATIAIHGGNKEDQYGSLATPIHQTATFVFDSAEQGGRRFAGEEDGYVYTRLGNPTNTVLEEKLAMLEGGEACMSMGSGIGAISSVMWTALKAGDHVISAQTLYGCTHAFLAHGISRYGVEVTFVDVSNLENVRNAMKENTKVIYLETPANPTLLITDIEAIAKIAHAKGDCMVVVDNTFSTPYTQRPLELGADVVVHSGTKFLNGHGDVISGFAVGSKEFIDQVRLFGVKDMTGASLSPFNAFLIIRGMKTLEIRMEKHCKNAMAVAEFLEAHPLVEKVYYPGLKSFPQYELAKKQMSLSGGIIAFEIKGGIAEGKKFLNSTELCSIAVSLGDAETLIEHPASMTHSPYSQEERLEAGITDGLVRLAVGLENVEDIIADLDQALKLMVK</sequence>
<evidence type="ECO:0000313" key="13">
    <source>
        <dbReference type="EMBL" id="GCD11157.1"/>
    </source>
</evidence>
<dbReference type="InterPro" id="IPR015421">
    <property type="entry name" value="PyrdxlP-dep_Trfase_major"/>
</dbReference>
<dbReference type="EC" id="4.4.1.11" evidence="3"/>
<evidence type="ECO:0000256" key="8">
    <source>
        <dbReference type="ARBA" id="ARBA00047199"/>
    </source>
</evidence>
<evidence type="ECO:0000256" key="6">
    <source>
        <dbReference type="ARBA" id="ARBA00023239"/>
    </source>
</evidence>
<comment type="caution">
    <text evidence="13">The sequence shown here is derived from an EMBL/GenBank/DDBJ whole genome shotgun (WGS) entry which is preliminary data.</text>
</comment>
<dbReference type="NCBIfam" id="TIGR01328">
    <property type="entry name" value="met_gam_lyase"/>
    <property type="match status" value="1"/>
</dbReference>
<dbReference type="PROSITE" id="PS00868">
    <property type="entry name" value="CYS_MET_METAB_PP"/>
    <property type="match status" value="1"/>
</dbReference>
<dbReference type="NCBIfam" id="NF004876">
    <property type="entry name" value="PRK06234.1"/>
    <property type="match status" value="1"/>
</dbReference>
<dbReference type="PANTHER" id="PTHR11808:SF80">
    <property type="entry name" value="CYSTATHIONINE GAMMA-LYASE"/>
    <property type="match status" value="1"/>
</dbReference>
<dbReference type="SUPFAM" id="SSF53383">
    <property type="entry name" value="PLP-dependent transferases"/>
    <property type="match status" value="1"/>
</dbReference>
<evidence type="ECO:0000256" key="1">
    <source>
        <dbReference type="ARBA" id="ARBA00001933"/>
    </source>
</evidence>
<reference evidence="13 14" key="1">
    <citation type="submission" date="2018-11" db="EMBL/GenBank/DDBJ databases">
        <title>Genome sequencing and assembly of Clostridium tagluense strain A121.</title>
        <authorList>
            <person name="Murakami T."/>
            <person name="Segawa T."/>
            <person name="Shcherbakova V.A."/>
            <person name="Mori H."/>
            <person name="Yoshimura Y."/>
        </authorList>
    </citation>
    <scope>NUCLEOTIDE SEQUENCE [LARGE SCALE GENOMIC DNA]</scope>
    <source>
        <strain evidence="13 14">A121</strain>
    </source>
</reference>
<gene>
    <name evidence="13" type="primary">mdeA</name>
    <name evidence="13" type="ORF">Ctaglu_27800</name>
</gene>
<comment type="catalytic activity">
    <reaction evidence="10">
        <text>L-methionine + H2O = methanethiol + 2-oxobutanoate + NH4(+)</text>
        <dbReference type="Rhea" id="RHEA:23800"/>
        <dbReference type="ChEBI" id="CHEBI:15377"/>
        <dbReference type="ChEBI" id="CHEBI:16007"/>
        <dbReference type="ChEBI" id="CHEBI:16763"/>
        <dbReference type="ChEBI" id="CHEBI:28938"/>
        <dbReference type="ChEBI" id="CHEBI:57844"/>
        <dbReference type="EC" id="4.4.1.11"/>
    </reaction>
    <physiologicalReaction direction="left-to-right" evidence="10">
        <dbReference type="Rhea" id="RHEA:23801"/>
    </physiologicalReaction>
</comment>
<dbReference type="EMBL" id="BHYK01000015">
    <property type="protein sequence ID" value="GCD11157.1"/>
    <property type="molecule type" value="Genomic_DNA"/>
</dbReference>
<dbReference type="GO" id="GO:0047982">
    <property type="term" value="F:homocysteine desulfhydrase activity"/>
    <property type="evidence" value="ECO:0007669"/>
    <property type="project" value="UniProtKB-EC"/>
</dbReference>
<evidence type="ECO:0000256" key="11">
    <source>
        <dbReference type="PIRSR" id="PIRSR001434-2"/>
    </source>
</evidence>
<dbReference type="GO" id="GO:0030170">
    <property type="term" value="F:pyridoxal phosphate binding"/>
    <property type="evidence" value="ECO:0007669"/>
    <property type="project" value="InterPro"/>
</dbReference>
<dbReference type="Proteomes" id="UP000287872">
    <property type="component" value="Unassembled WGS sequence"/>
</dbReference>
<dbReference type="GO" id="GO:0018826">
    <property type="term" value="F:methionine gamma-lyase activity"/>
    <property type="evidence" value="ECO:0007669"/>
    <property type="project" value="UniProtKB-EC"/>
</dbReference>
<dbReference type="OrthoDB" id="9780685at2"/>
<comment type="cofactor">
    <cofactor evidence="1 12">
        <name>pyridoxal 5'-phosphate</name>
        <dbReference type="ChEBI" id="CHEBI:597326"/>
    </cofactor>
</comment>
<comment type="catalytic activity">
    <reaction evidence="9">
        <text>L-homocysteine + H2O = 2-oxobutanoate + hydrogen sulfide + NH4(+) + H(+)</text>
        <dbReference type="Rhea" id="RHEA:14501"/>
        <dbReference type="ChEBI" id="CHEBI:15377"/>
        <dbReference type="ChEBI" id="CHEBI:15378"/>
        <dbReference type="ChEBI" id="CHEBI:16763"/>
        <dbReference type="ChEBI" id="CHEBI:28938"/>
        <dbReference type="ChEBI" id="CHEBI:29919"/>
        <dbReference type="ChEBI" id="CHEBI:58199"/>
        <dbReference type="EC" id="4.4.1.2"/>
    </reaction>
    <physiologicalReaction direction="left-to-right" evidence="9">
        <dbReference type="Rhea" id="RHEA:14502"/>
    </physiologicalReaction>
</comment>
<dbReference type="FunFam" id="3.40.640.10:FF:000046">
    <property type="entry name" value="Cystathionine gamma-lyase"/>
    <property type="match status" value="1"/>
</dbReference>
<dbReference type="CDD" id="cd00614">
    <property type="entry name" value="CGS_like"/>
    <property type="match status" value="1"/>
</dbReference>
<comment type="similarity">
    <text evidence="2">Belongs to the trans-sulfuration enzymes family. L-methionine gamma-lyase subfamily.</text>
</comment>
<dbReference type="PANTHER" id="PTHR11808">
    <property type="entry name" value="TRANS-SULFURATION ENZYME FAMILY MEMBER"/>
    <property type="match status" value="1"/>
</dbReference>
<evidence type="ECO:0000256" key="5">
    <source>
        <dbReference type="ARBA" id="ARBA00022898"/>
    </source>
</evidence>
<organism evidence="13 14">
    <name type="scientific">Clostridium tagluense</name>
    <dbReference type="NCBI Taxonomy" id="360422"/>
    <lineage>
        <taxon>Bacteria</taxon>
        <taxon>Bacillati</taxon>
        <taxon>Bacillota</taxon>
        <taxon>Clostridia</taxon>
        <taxon>Eubacteriales</taxon>
        <taxon>Clostridiaceae</taxon>
        <taxon>Clostridium</taxon>
    </lineage>
</organism>
<accession>A0A401UNS0</accession>
<dbReference type="GO" id="GO:0019346">
    <property type="term" value="P:transsulfuration"/>
    <property type="evidence" value="ECO:0007669"/>
    <property type="project" value="InterPro"/>
</dbReference>
<keyword evidence="6 13" id="KW-0456">Lyase</keyword>
<dbReference type="RefSeq" id="WP_125002703.1">
    <property type="nucleotide sequence ID" value="NZ_BHYK01000015.1"/>
</dbReference>
<protein>
    <recommendedName>
        <fullName evidence="4">L-methionine gamma-lyase</fullName>
        <ecNumber evidence="3">4.4.1.11</ecNumber>
        <ecNumber evidence="7">4.4.1.2</ecNumber>
    </recommendedName>
    <alternativeName>
        <fullName evidence="8">Homocysteine desulfhydrase</fullName>
    </alternativeName>
</protein>
<dbReference type="InterPro" id="IPR054542">
    <property type="entry name" value="Cys_met_metab_PP"/>
</dbReference>
<evidence type="ECO:0000256" key="3">
    <source>
        <dbReference type="ARBA" id="ARBA00012222"/>
    </source>
</evidence>